<dbReference type="SMART" id="SM00388">
    <property type="entry name" value="HisKA"/>
    <property type="match status" value="1"/>
</dbReference>
<dbReference type="InterPro" id="IPR005467">
    <property type="entry name" value="His_kinase_dom"/>
</dbReference>
<evidence type="ECO:0000256" key="6">
    <source>
        <dbReference type="SAM" id="Phobius"/>
    </source>
</evidence>
<evidence type="ECO:0000259" key="7">
    <source>
        <dbReference type="PROSITE" id="PS50109"/>
    </source>
</evidence>
<keyword evidence="4 8" id="KW-0418">Kinase</keyword>
<keyword evidence="3" id="KW-0808">Transferase</keyword>
<dbReference type="PANTHER" id="PTHR43711">
    <property type="entry name" value="TWO-COMPONENT HISTIDINE KINASE"/>
    <property type="match status" value="1"/>
</dbReference>
<dbReference type="SUPFAM" id="SSF55874">
    <property type="entry name" value="ATPase domain of HSP90 chaperone/DNA topoisomerase II/histidine kinase"/>
    <property type="match status" value="1"/>
</dbReference>
<dbReference type="PROSITE" id="PS50109">
    <property type="entry name" value="HIS_KIN"/>
    <property type="match status" value="1"/>
</dbReference>
<dbReference type="InterPro" id="IPR003594">
    <property type="entry name" value="HATPase_dom"/>
</dbReference>
<dbReference type="CDD" id="cd00082">
    <property type="entry name" value="HisKA"/>
    <property type="match status" value="1"/>
</dbReference>
<dbReference type="STRING" id="1267564.SAMN05192561_11710"/>
<dbReference type="InterPro" id="IPR036097">
    <property type="entry name" value="HisK_dim/P_sf"/>
</dbReference>
<comment type="catalytic activity">
    <reaction evidence="1">
        <text>ATP + protein L-histidine = ADP + protein N-phospho-L-histidine.</text>
        <dbReference type="EC" id="2.7.13.3"/>
    </reaction>
</comment>
<feature type="transmembrane region" description="Helical" evidence="6">
    <location>
        <begin position="121"/>
        <end position="142"/>
    </location>
</feature>
<keyword evidence="9" id="KW-1185">Reference proteome</keyword>
<reference evidence="8 9" key="1">
    <citation type="submission" date="2016-10" db="EMBL/GenBank/DDBJ databases">
        <authorList>
            <person name="de Groot N.N."/>
        </authorList>
    </citation>
    <scope>NUCLEOTIDE SEQUENCE [LARGE SCALE GENOMIC DNA]</scope>
    <source>
        <strain evidence="8 9">IBRC-M10418</strain>
    </source>
</reference>
<dbReference type="InterPro" id="IPR029016">
    <property type="entry name" value="GAF-like_dom_sf"/>
</dbReference>
<evidence type="ECO:0000256" key="5">
    <source>
        <dbReference type="ARBA" id="ARBA00023012"/>
    </source>
</evidence>
<feature type="transmembrane region" description="Helical" evidence="6">
    <location>
        <begin position="56"/>
        <end position="77"/>
    </location>
</feature>
<dbReference type="InterPro" id="IPR050736">
    <property type="entry name" value="Sensor_HK_Regulatory"/>
</dbReference>
<evidence type="ECO:0000256" key="3">
    <source>
        <dbReference type="ARBA" id="ARBA00022679"/>
    </source>
</evidence>
<dbReference type="GO" id="GO:0000155">
    <property type="term" value="F:phosphorelay sensor kinase activity"/>
    <property type="evidence" value="ECO:0007669"/>
    <property type="project" value="InterPro"/>
</dbReference>
<gene>
    <name evidence="8" type="ORF">SAMN05192561_11710</name>
</gene>
<dbReference type="Pfam" id="PF13185">
    <property type="entry name" value="GAF_2"/>
    <property type="match status" value="1"/>
</dbReference>
<feature type="transmembrane region" description="Helical" evidence="6">
    <location>
        <begin position="27"/>
        <end position="44"/>
    </location>
</feature>
<dbReference type="InterPro" id="IPR036890">
    <property type="entry name" value="HATPase_C_sf"/>
</dbReference>
<dbReference type="SMART" id="SM00065">
    <property type="entry name" value="GAF"/>
    <property type="match status" value="1"/>
</dbReference>
<keyword evidence="6" id="KW-0812">Transmembrane</keyword>
<dbReference type="Gene3D" id="3.30.450.40">
    <property type="match status" value="1"/>
</dbReference>
<sequence length="520" mass="56426">MISPWSLVDGPAGRLDRFRTLRPGDRLATPLLVLLGVTLSVVHLQHVRSHEEITPIVFIGGVVPLVISLAVVVVAVGLQASARIPPRRVWWWTYGGAATMGAVASLVVFDQGVVIGSVRETQYVLATVAAGGALGGTLVGIYDAQRVRRLHRIETIHRVTEELLTVHTREDVCGRVVETVAEEFDMPHAGIWLHDADRDALVPASLTEASLDLFGEDPVYSAGPDPSISWEVFESGTPRVVDDVDEYPRIYDPTETPVRSEVLLPLGDHGVFSVAARQRRAFDDVDVTIARILASTTTAALDRAAREETIQRHREELERRSAQLEEFAGTVSHDLRNPLNVATGYLELARETGDDEYFDRIEDALSRMDRLIGDVLTLAREGEGIDETKPVDLGAVARDAWGFVETSDAELVVDANRTVEADPNRLQQALENLYHNAVEHAGPDVTVRVETIADGFAVADDGPGIPAGDREAVFEAGHSSDPDGTGYGLAIVETIAEAHGWDVRCGAGADGGARFEFHTE</sequence>
<evidence type="ECO:0000256" key="2">
    <source>
        <dbReference type="ARBA" id="ARBA00012438"/>
    </source>
</evidence>
<evidence type="ECO:0000256" key="1">
    <source>
        <dbReference type="ARBA" id="ARBA00000085"/>
    </source>
</evidence>
<organism evidence="8 9">
    <name type="scientific">Halopenitus malekzadehii</name>
    <dbReference type="NCBI Taxonomy" id="1267564"/>
    <lineage>
        <taxon>Archaea</taxon>
        <taxon>Methanobacteriati</taxon>
        <taxon>Methanobacteriota</taxon>
        <taxon>Stenosarchaea group</taxon>
        <taxon>Halobacteria</taxon>
        <taxon>Halobacteriales</taxon>
        <taxon>Haloferacaceae</taxon>
        <taxon>Halopenitus</taxon>
    </lineage>
</organism>
<dbReference type="InterPro" id="IPR003018">
    <property type="entry name" value="GAF"/>
</dbReference>
<dbReference type="Gene3D" id="3.30.565.10">
    <property type="entry name" value="Histidine kinase-like ATPase, C-terminal domain"/>
    <property type="match status" value="1"/>
</dbReference>
<keyword evidence="6" id="KW-1133">Transmembrane helix</keyword>
<dbReference type="PANTHER" id="PTHR43711:SF1">
    <property type="entry name" value="HISTIDINE KINASE 1"/>
    <property type="match status" value="1"/>
</dbReference>
<keyword evidence="6" id="KW-0472">Membrane</keyword>
<dbReference type="InterPro" id="IPR003661">
    <property type="entry name" value="HisK_dim/P_dom"/>
</dbReference>
<feature type="transmembrane region" description="Helical" evidence="6">
    <location>
        <begin position="89"/>
        <end position="109"/>
    </location>
</feature>
<feature type="domain" description="Histidine kinase" evidence="7">
    <location>
        <begin position="330"/>
        <end position="520"/>
    </location>
</feature>
<dbReference type="SUPFAM" id="SSF47384">
    <property type="entry name" value="Homodimeric domain of signal transducing histidine kinase"/>
    <property type="match status" value="1"/>
</dbReference>
<evidence type="ECO:0000313" key="9">
    <source>
        <dbReference type="Proteomes" id="UP000199215"/>
    </source>
</evidence>
<dbReference type="SUPFAM" id="SSF55781">
    <property type="entry name" value="GAF domain-like"/>
    <property type="match status" value="1"/>
</dbReference>
<keyword evidence="5" id="KW-0902">Two-component regulatory system</keyword>
<name>A0A1H6JWJ5_9EURY</name>
<evidence type="ECO:0000256" key="4">
    <source>
        <dbReference type="ARBA" id="ARBA00022777"/>
    </source>
</evidence>
<dbReference type="Pfam" id="PF00512">
    <property type="entry name" value="HisKA"/>
    <property type="match status" value="1"/>
</dbReference>
<protein>
    <recommendedName>
        <fullName evidence="2">histidine kinase</fullName>
        <ecNumber evidence="2">2.7.13.3</ecNumber>
    </recommendedName>
</protein>
<dbReference type="Pfam" id="PF02518">
    <property type="entry name" value="HATPase_c"/>
    <property type="match status" value="1"/>
</dbReference>
<accession>A0A1H6JWJ5</accession>
<evidence type="ECO:0000313" key="8">
    <source>
        <dbReference type="EMBL" id="SEH63645.1"/>
    </source>
</evidence>
<dbReference type="Gene3D" id="1.10.287.130">
    <property type="match status" value="1"/>
</dbReference>
<dbReference type="AlphaFoldDB" id="A0A1H6JWJ5"/>
<dbReference type="EC" id="2.7.13.3" evidence="2"/>
<dbReference type="CDD" id="cd00075">
    <property type="entry name" value="HATPase"/>
    <property type="match status" value="1"/>
</dbReference>
<dbReference type="EMBL" id="FNWU01000017">
    <property type="protein sequence ID" value="SEH63645.1"/>
    <property type="molecule type" value="Genomic_DNA"/>
</dbReference>
<dbReference type="SMART" id="SM00387">
    <property type="entry name" value="HATPase_c"/>
    <property type="match status" value="1"/>
</dbReference>
<dbReference type="Proteomes" id="UP000199215">
    <property type="component" value="Unassembled WGS sequence"/>
</dbReference>
<proteinExistence type="predicted"/>